<evidence type="ECO:0000313" key="3">
    <source>
        <dbReference type="Proteomes" id="UP000431744"/>
    </source>
</evidence>
<comment type="caution">
    <text evidence="2">The sequence shown here is derived from an EMBL/GenBank/DDBJ whole genome shotgun (WGS) entry which is preliminary data.</text>
</comment>
<feature type="transmembrane region" description="Helical" evidence="1">
    <location>
        <begin position="65"/>
        <end position="92"/>
    </location>
</feature>
<organism evidence="2 3">
    <name type="scientific">Pseudoclavibacter endophyticus</name>
    <dbReference type="NCBI Taxonomy" id="1778590"/>
    <lineage>
        <taxon>Bacteria</taxon>
        <taxon>Bacillati</taxon>
        <taxon>Actinomycetota</taxon>
        <taxon>Actinomycetes</taxon>
        <taxon>Micrococcales</taxon>
        <taxon>Microbacteriaceae</taxon>
        <taxon>Pseudoclavibacter</taxon>
    </lineage>
</organism>
<dbReference type="Proteomes" id="UP000431744">
    <property type="component" value="Unassembled WGS sequence"/>
</dbReference>
<dbReference type="EMBL" id="WBJY01000001">
    <property type="protein sequence ID" value="KAB1649400.1"/>
    <property type="molecule type" value="Genomic_DNA"/>
</dbReference>
<feature type="transmembrane region" description="Helical" evidence="1">
    <location>
        <begin position="33"/>
        <end position="53"/>
    </location>
</feature>
<keyword evidence="1" id="KW-0472">Membrane</keyword>
<name>A0A6H9WSX4_9MICO</name>
<gene>
    <name evidence="2" type="ORF">F8O04_03795</name>
</gene>
<dbReference type="RefSeq" id="WP_158027990.1">
    <property type="nucleotide sequence ID" value="NZ_BMHG01000001.1"/>
</dbReference>
<feature type="transmembrane region" description="Helical" evidence="1">
    <location>
        <begin position="7"/>
        <end position="27"/>
    </location>
</feature>
<reference evidence="2 3" key="1">
    <citation type="submission" date="2019-09" db="EMBL/GenBank/DDBJ databases">
        <title>Phylogeny of genus Pseudoclavibacter and closely related genus.</title>
        <authorList>
            <person name="Li Y."/>
        </authorList>
    </citation>
    <scope>NUCLEOTIDE SEQUENCE [LARGE SCALE GENOMIC DNA]</scope>
    <source>
        <strain evidence="2 3">EGI 60007</strain>
    </source>
</reference>
<protein>
    <submittedName>
        <fullName evidence="2">Uncharacterized protein</fullName>
    </submittedName>
</protein>
<keyword evidence="1" id="KW-1133">Transmembrane helix</keyword>
<dbReference type="OrthoDB" id="5119263at2"/>
<evidence type="ECO:0000256" key="1">
    <source>
        <dbReference type="SAM" id="Phobius"/>
    </source>
</evidence>
<dbReference type="AlphaFoldDB" id="A0A6H9WSX4"/>
<keyword evidence="3" id="KW-1185">Reference proteome</keyword>
<accession>A0A6H9WSX4</accession>
<keyword evidence="1" id="KW-0812">Transmembrane</keyword>
<proteinExistence type="predicted"/>
<sequence length="97" mass="9976">MTKLRLSVGAVWVAALAGIFVIAFGAAPERHVTWVSTLMLILICLTCVIQLALQESDGFVRRMCESLVGALVILALGSAVLALLGGGALVGVNVGAQ</sequence>
<evidence type="ECO:0000313" key="2">
    <source>
        <dbReference type="EMBL" id="KAB1649400.1"/>
    </source>
</evidence>